<dbReference type="NCBIfam" id="TIGR00360">
    <property type="entry name" value="ComEC_N-term"/>
    <property type="match status" value="1"/>
</dbReference>
<dbReference type="PANTHER" id="PTHR30619">
    <property type="entry name" value="DNA INTERNALIZATION/COMPETENCE PROTEIN COMEC/REC2"/>
    <property type="match status" value="1"/>
</dbReference>
<dbReference type="InterPro" id="IPR035681">
    <property type="entry name" value="ComA-like_MBL"/>
</dbReference>
<feature type="transmembrane region" description="Helical" evidence="6">
    <location>
        <begin position="47"/>
        <end position="64"/>
    </location>
</feature>
<dbReference type="InterPro" id="IPR004477">
    <property type="entry name" value="ComEC_N"/>
</dbReference>
<dbReference type="InterPro" id="IPR052159">
    <property type="entry name" value="Competence_DNA_uptake"/>
</dbReference>
<dbReference type="SUPFAM" id="SSF56281">
    <property type="entry name" value="Metallo-hydrolase/oxidoreductase"/>
    <property type="match status" value="1"/>
</dbReference>
<dbReference type="RefSeq" id="WP_177178264.1">
    <property type="nucleotide sequence ID" value="NZ_FODJ01000006.1"/>
</dbReference>
<evidence type="ECO:0000256" key="5">
    <source>
        <dbReference type="ARBA" id="ARBA00023136"/>
    </source>
</evidence>
<dbReference type="GO" id="GO:0030420">
    <property type="term" value="P:establishment of competence for transformation"/>
    <property type="evidence" value="ECO:0007669"/>
    <property type="project" value="InterPro"/>
</dbReference>
<evidence type="ECO:0000256" key="3">
    <source>
        <dbReference type="ARBA" id="ARBA00022692"/>
    </source>
</evidence>
<accession>A0A1H8NSW3</accession>
<sequence length="750" mass="85760">MLRGKGHLLIVAALAGFFWAQYQINGLILISALLFLSYLYQNKRLRLLELLSIVVVIFFFKYHYAGHFNQTYMQQSEDRLLGQVLSINNEQGSFRSFIIKAEQGNKVLIVDFSNSNATVVVAGATCMITGEIEVINQATNPGQFDYQRYLRNQGVLYQVVVNNSEDLVCQGINWLGQLSLLKGQLLNYLERYYDQDALKWMYALVFGDRSLIDAPTIDLFTKWHLSHLLAISGLHINIMIAIFSLILLKFFRVTKETTVWFNIILLIFMPFFAGGTPSVWRAAIVAWLSLMALQFKQYFLSLDILSIAFVLLLLLKPVFIFQLGFQFSFLISFFIITSKKILSDLPKHVKPIFITSLSMFVALPIQIQTFYIFNPFSIFLNLFFSFIFSLILVPLSVTAVIIAFLFPYLTGLLNSLISIVDQAILQIIDFFNKYLYMPIIFGRQPDFFILFYFLLIYLLLLCFERKQVKKTVSIFIALLCLLFVMNIRPYLNPLGKVTMLDVEQADTIIIELPYRKGVILYDVGGSYSGDFTTPSPRLYEQRIRPFLYYYGIDKIDTVILSHEDHDHIGSLAPLVADFSIGLIITSPYFNTDIIQSIDAPHKSVNYGESFMIRGQRFTVISPFKDWGNANDNSLVLQTNFADQAWLLTGDISKDVELNIINNFPQLAVTTLSIAHHGSASSSHFDFLNQLEPDFALISVGKNNHYQHPHQAVIDQLREMGITILRTDKNGAVQFFFSNQSKKGTFYPFIP</sequence>
<dbReference type="Pfam" id="PF13567">
    <property type="entry name" value="DUF4131"/>
    <property type="match status" value="1"/>
</dbReference>
<protein>
    <submittedName>
        <fullName evidence="8">Competence protein ComEC</fullName>
    </submittedName>
</protein>
<feature type="transmembrane region" description="Helical" evidence="6">
    <location>
        <begin position="379"/>
        <end position="406"/>
    </location>
</feature>
<dbReference type="SMART" id="SM00849">
    <property type="entry name" value="Lactamase_B"/>
    <property type="match status" value="1"/>
</dbReference>
<dbReference type="PANTHER" id="PTHR30619:SF7">
    <property type="entry name" value="BETA-LACTAMASE DOMAIN PROTEIN"/>
    <property type="match status" value="1"/>
</dbReference>
<evidence type="ECO:0000256" key="1">
    <source>
        <dbReference type="ARBA" id="ARBA00004651"/>
    </source>
</evidence>
<dbReference type="Gene3D" id="3.60.15.10">
    <property type="entry name" value="Ribonuclease Z/Hydroxyacylglutathione hydrolase-like"/>
    <property type="match status" value="1"/>
</dbReference>
<comment type="subcellular location">
    <subcellularLocation>
        <location evidence="1">Cell membrane</location>
        <topology evidence="1">Multi-pass membrane protein</topology>
    </subcellularLocation>
</comment>
<keyword evidence="4 6" id="KW-1133">Transmembrane helix</keyword>
<keyword evidence="3 6" id="KW-0812">Transmembrane</keyword>
<feature type="transmembrane region" description="Helical" evidence="6">
    <location>
        <begin position="447"/>
        <end position="463"/>
    </location>
</feature>
<evidence type="ECO:0000313" key="8">
    <source>
        <dbReference type="EMBL" id="SEO32717.1"/>
    </source>
</evidence>
<dbReference type="AlphaFoldDB" id="A0A1H8NSW3"/>
<keyword evidence="9" id="KW-1185">Reference proteome</keyword>
<feature type="transmembrane region" description="Helical" evidence="6">
    <location>
        <begin position="472"/>
        <end position="491"/>
    </location>
</feature>
<dbReference type="GO" id="GO:0005886">
    <property type="term" value="C:plasma membrane"/>
    <property type="evidence" value="ECO:0007669"/>
    <property type="project" value="UniProtKB-SubCell"/>
</dbReference>
<reference evidence="8 9" key="1">
    <citation type="submission" date="2016-10" db="EMBL/GenBank/DDBJ databases">
        <authorList>
            <person name="de Groot N.N."/>
        </authorList>
    </citation>
    <scope>NUCLEOTIDE SEQUENCE [LARGE SCALE GENOMIC DNA]</scope>
    <source>
        <strain evidence="8 9">CGMCC 1.10434</strain>
    </source>
</reference>
<dbReference type="InterPro" id="IPR025405">
    <property type="entry name" value="DUF4131"/>
</dbReference>
<dbReference type="STRING" id="872970.SAMN04488134_10693"/>
<dbReference type="EMBL" id="FODJ01000006">
    <property type="protein sequence ID" value="SEO32717.1"/>
    <property type="molecule type" value="Genomic_DNA"/>
</dbReference>
<evidence type="ECO:0000259" key="7">
    <source>
        <dbReference type="SMART" id="SM00849"/>
    </source>
</evidence>
<dbReference type="NCBIfam" id="TIGR00361">
    <property type="entry name" value="ComEC_Rec2"/>
    <property type="match status" value="1"/>
</dbReference>
<evidence type="ECO:0000313" key="9">
    <source>
        <dbReference type="Proteomes" id="UP000199300"/>
    </source>
</evidence>
<evidence type="ECO:0000256" key="2">
    <source>
        <dbReference type="ARBA" id="ARBA00022475"/>
    </source>
</evidence>
<dbReference type="InterPro" id="IPR036866">
    <property type="entry name" value="RibonucZ/Hydroxyglut_hydro"/>
</dbReference>
<feature type="transmembrane region" description="Helical" evidence="6">
    <location>
        <begin position="20"/>
        <end position="40"/>
    </location>
</feature>
<gene>
    <name evidence="8" type="ORF">SAMN04488134_10693</name>
</gene>
<organism evidence="8 9">
    <name type="scientific">Amphibacillus marinus</name>
    <dbReference type="NCBI Taxonomy" id="872970"/>
    <lineage>
        <taxon>Bacteria</taxon>
        <taxon>Bacillati</taxon>
        <taxon>Bacillota</taxon>
        <taxon>Bacilli</taxon>
        <taxon>Bacillales</taxon>
        <taxon>Bacillaceae</taxon>
        <taxon>Amphibacillus</taxon>
    </lineage>
</organism>
<proteinExistence type="predicted"/>
<keyword evidence="2" id="KW-1003">Cell membrane</keyword>
<evidence type="ECO:0000256" key="6">
    <source>
        <dbReference type="SAM" id="Phobius"/>
    </source>
</evidence>
<dbReference type="Pfam" id="PF00753">
    <property type="entry name" value="Lactamase_B"/>
    <property type="match status" value="1"/>
</dbReference>
<dbReference type="InterPro" id="IPR001279">
    <property type="entry name" value="Metallo-B-lactamas"/>
</dbReference>
<dbReference type="CDD" id="cd07731">
    <property type="entry name" value="ComA-like_MBL-fold"/>
    <property type="match status" value="1"/>
</dbReference>
<keyword evidence="5 6" id="KW-0472">Membrane</keyword>
<dbReference type="InterPro" id="IPR004797">
    <property type="entry name" value="Competence_ComEC/Rec2"/>
</dbReference>
<name>A0A1H8NSW3_9BACI</name>
<feature type="transmembrane region" description="Helical" evidence="6">
    <location>
        <begin position="260"/>
        <end position="284"/>
    </location>
</feature>
<evidence type="ECO:0000256" key="4">
    <source>
        <dbReference type="ARBA" id="ARBA00022989"/>
    </source>
</evidence>
<dbReference type="Pfam" id="PF03772">
    <property type="entry name" value="Competence"/>
    <property type="match status" value="1"/>
</dbReference>
<feature type="transmembrane region" description="Helical" evidence="6">
    <location>
        <begin position="352"/>
        <end position="373"/>
    </location>
</feature>
<dbReference type="Proteomes" id="UP000199300">
    <property type="component" value="Unassembled WGS sequence"/>
</dbReference>
<feature type="transmembrane region" description="Helical" evidence="6">
    <location>
        <begin position="304"/>
        <end position="331"/>
    </location>
</feature>
<feature type="domain" description="Metallo-beta-lactamase" evidence="7">
    <location>
        <begin position="504"/>
        <end position="701"/>
    </location>
</feature>
<feature type="transmembrane region" description="Helical" evidence="6">
    <location>
        <begin position="228"/>
        <end position="248"/>
    </location>
</feature>